<dbReference type="OrthoDB" id="308281at2759"/>
<organism evidence="1 2">
    <name type="scientific">Paramecium sonneborni</name>
    <dbReference type="NCBI Taxonomy" id="65129"/>
    <lineage>
        <taxon>Eukaryota</taxon>
        <taxon>Sar</taxon>
        <taxon>Alveolata</taxon>
        <taxon>Ciliophora</taxon>
        <taxon>Intramacronucleata</taxon>
        <taxon>Oligohymenophorea</taxon>
        <taxon>Peniculida</taxon>
        <taxon>Parameciidae</taxon>
        <taxon>Paramecium</taxon>
    </lineage>
</organism>
<evidence type="ECO:0000313" key="2">
    <source>
        <dbReference type="Proteomes" id="UP000692954"/>
    </source>
</evidence>
<proteinExistence type="predicted"/>
<reference evidence="1" key="1">
    <citation type="submission" date="2021-01" db="EMBL/GenBank/DDBJ databases">
        <authorList>
            <consortium name="Genoscope - CEA"/>
            <person name="William W."/>
        </authorList>
    </citation>
    <scope>NUCLEOTIDE SEQUENCE</scope>
</reference>
<name>A0A8S1MYL6_9CILI</name>
<gene>
    <name evidence="1" type="ORF">PSON_ATCC_30995.1.T0470072</name>
</gene>
<evidence type="ECO:0000313" key="1">
    <source>
        <dbReference type="EMBL" id="CAD8084609.1"/>
    </source>
</evidence>
<dbReference type="EMBL" id="CAJJDN010000047">
    <property type="protein sequence ID" value="CAD8084609.1"/>
    <property type="molecule type" value="Genomic_DNA"/>
</dbReference>
<dbReference type="Proteomes" id="UP000692954">
    <property type="component" value="Unassembled WGS sequence"/>
</dbReference>
<dbReference type="AlphaFoldDB" id="A0A8S1MYL6"/>
<accession>A0A8S1MYL6</accession>
<comment type="caution">
    <text evidence="1">The sequence shown here is derived from an EMBL/GenBank/DDBJ whole genome shotgun (WGS) entry which is preliminary data.</text>
</comment>
<protein>
    <submittedName>
        <fullName evidence="1">Uncharacterized protein</fullName>
    </submittedName>
</protein>
<keyword evidence="2" id="KW-1185">Reference proteome</keyword>
<sequence length="208" mass="24714">MSTSRKLQNEYNNCIYKMMYTLSKRCVKAITGELVDHQKFAALIGKQFGILTKLEEERCVQFKFSESLRELSELLGLQGINLNIIEENHDIIWNNQQKQKVQIQQQSKLLELNHKNYNPVKNVSKSIDHKMFKQIGGITRPETELKEAKESRDFSYVKEMKEINQNISKNSFFIQRKQIQTETNGIQKTLEQKEREFLERFRQKLEEH</sequence>